<comment type="caution">
    <text evidence="1">The sequence shown here is derived from an EMBL/GenBank/DDBJ whole genome shotgun (WGS) entry which is preliminary data.</text>
</comment>
<protein>
    <submittedName>
        <fullName evidence="1">Uncharacterized protein</fullName>
    </submittedName>
</protein>
<keyword evidence="2" id="KW-1185">Reference proteome</keyword>
<dbReference type="EMBL" id="JASBWR010000071">
    <property type="protein sequence ID" value="KAJ9099074.1"/>
    <property type="molecule type" value="Genomic_DNA"/>
</dbReference>
<reference evidence="1" key="1">
    <citation type="submission" date="2023-04" db="EMBL/GenBank/DDBJ databases">
        <title>Draft Genome sequencing of Naganishia species isolated from polar environments using Oxford Nanopore Technology.</title>
        <authorList>
            <person name="Leo P."/>
            <person name="Venkateswaran K."/>
        </authorList>
    </citation>
    <scope>NUCLEOTIDE SEQUENCE</scope>
    <source>
        <strain evidence="1">MNA-CCFEE 5261</strain>
    </source>
</reference>
<proteinExistence type="predicted"/>
<evidence type="ECO:0000313" key="2">
    <source>
        <dbReference type="Proteomes" id="UP001241377"/>
    </source>
</evidence>
<name>A0ACC2VJA3_9TREE</name>
<dbReference type="Proteomes" id="UP001241377">
    <property type="component" value="Unassembled WGS sequence"/>
</dbReference>
<evidence type="ECO:0000313" key="1">
    <source>
        <dbReference type="EMBL" id="KAJ9099074.1"/>
    </source>
</evidence>
<sequence length="788" mass="90994">MSSEPAARKPPEDVKNQYKKLISREFRDLQLAQDLKTKSIFDLIDYCELLYEKLVEYTDSDSGLKAYMRGYLIFNYFINCFIMLHFQGFDKFIESNEPDFILYLNVFAFYNTKDVIRDRGHSLSLELVRQWIIEFLTDQKLLSFDVQELYDWLYQYIDYLKQKDQEEFQSDDLRSANGVTYAQPSIEYDRQSLNLFEERFPSVDLPSNSSPNNGSFDFISPELKAQSFPTPPYPVNSTFTRSPTPPYPLDDEKGVSTDDLYFSSNVQPPVQPRPKQLPPPIPNATPVQLETSYEARPYMSSNQSFPHGYSQSAQYQRNPVPQPANHIHQPPPRGNEQYYSNHNDYTHNGHTHGRLMSRDMGKYTICGLKNFGSTCYINLTIQLLFGLYDFSLIFENQGYLKYVKNPKYVKLLQQRHPTKDSGLLSEAIFSLLKTFKDHPQASIAPTKFLRVSSLLKPDLNIPYEQQDSQEFLLFVLEMLHNELGSKAFDETEWENDRIGRYMTKWGINVSPEDREPYISWYRSLLKLEGFSPIHDLFQGHLQSKLICNKCGFESSNYSPFTILSLPIPLGHGHRVDLADCLRYYTKDEILTGENAWKCPKCSKNISSPLSSSVLDSHPVFATKKSGLFKLGRRSKSPSKKPQNGSQTSSTTSLGSTTKKLNFIKLPKILFMHLSRFSMTSVTDKLDTVIKYPLQITFNNNTNNFNHEITYKLTGIINHYGTLKSGHYTALVNKSSRTSGMDSLRDPCWCFFDDEQVRIKVRHGDAADPHGEYRELNSRDVYVLCYERV</sequence>
<organism evidence="1 2">
    <name type="scientific">Naganishia cerealis</name>
    <dbReference type="NCBI Taxonomy" id="610337"/>
    <lineage>
        <taxon>Eukaryota</taxon>
        <taxon>Fungi</taxon>
        <taxon>Dikarya</taxon>
        <taxon>Basidiomycota</taxon>
        <taxon>Agaricomycotina</taxon>
        <taxon>Tremellomycetes</taxon>
        <taxon>Filobasidiales</taxon>
        <taxon>Filobasidiaceae</taxon>
        <taxon>Naganishia</taxon>
    </lineage>
</organism>
<gene>
    <name evidence="1" type="ORF">QFC19_006123</name>
</gene>
<accession>A0ACC2VJA3</accession>